<comment type="caution">
    <text evidence="1">The sequence shown here is derived from an EMBL/GenBank/DDBJ whole genome shotgun (WGS) entry which is preliminary data.</text>
</comment>
<accession>A0ABU9K492</accession>
<proteinExistence type="predicted"/>
<keyword evidence="2" id="KW-1185">Reference proteome</keyword>
<sequence length="161" mass="18221">MPVSNSSLRNPDPFIMNEDTVNIAIAEFLTNKGFDCEPPLTGRQQGIDVKASKGIVNIFVESKGSQKNGATNDEVFTHGQIVNHIARQIHTLMKYATQYGDENNIYVLANPDLQRIRSEYYRIDKMVEKLGFVCMWVQEDCSVVVKCPKNLRNILTDLNLL</sequence>
<name>A0ABU9K492_9BACI</name>
<evidence type="ECO:0008006" key="3">
    <source>
        <dbReference type="Google" id="ProtNLM"/>
    </source>
</evidence>
<dbReference type="EMBL" id="JBBYAK010000001">
    <property type="protein sequence ID" value="MEL3958845.1"/>
    <property type="molecule type" value="Genomic_DNA"/>
</dbReference>
<evidence type="ECO:0000313" key="2">
    <source>
        <dbReference type="Proteomes" id="UP001459714"/>
    </source>
</evidence>
<organism evidence="1 2">
    <name type="scientific">Caldifermentibacillus hisashii</name>
    <dbReference type="NCBI Taxonomy" id="996558"/>
    <lineage>
        <taxon>Bacteria</taxon>
        <taxon>Bacillati</taxon>
        <taxon>Bacillota</taxon>
        <taxon>Bacilli</taxon>
        <taxon>Bacillales</taxon>
        <taxon>Bacillaceae</taxon>
        <taxon>Caldifermentibacillus</taxon>
    </lineage>
</organism>
<dbReference type="Proteomes" id="UP001459714">
    <property type="component" value="Unassembled WGS sequence"/>
</dbReference>
<reference evidence="1 2" key="1">
    <citation type="submission" date="2024-03" db="EMBL/GenBank/DDBJ databases">
        <title>Bacilli Hybrid Assemblies.</title>
        <authorList>
            <person name="Kovac J."/>
        </authorList>
    </citation>
    <scope>NUCLEOTIDE SEQUENCE [LARGE SCALE GENOMIC DNA]</scope>
    <source>
        <strain evidence="1 2">FSL M8-0022</strain>
    </source>
</reference>
<gene>
    <name evidence="1" type="ORF">NST17_16930</name>
</gene>
<dbReference type="RefSeq" id="WP_270578860.1">
    <property type="nucleotide sequence ID" value="NZ_CP155471.1"/>
</dbReference>
<evidence type="ECO:0000313" key="1">
    <source>
        <dbReference type="EMBL" id="MEL3958845.1"/>
    </source>
</evidence>
<protein>
    <recommendedName>
        <fullName evidence="3">Restriction endonuclease type IV Mrr domain-containing protein</fullName>
    </recommendedName>
</protein>